<dbReference type="Pfam" id="PF24365">
    <property type="entry name" value="DUF7521"/>
    <property type="match status" value="1"/>
</dbReference>
<feature type="transmembrane region" description="Helical" evidence="1">
    <location>
        <begin position="70"/>
        <end position="89"/>
    </location>
</feature>
<name>A0A847UHK0_9EURY</name>
<accession>A0A847UHK0</accession>
<evidence type="ECO:0000313" key="2">
    <source>
        <dbReference type="EMBL" id="NLV11014.1"/>
    </source>
</evidence>
<dbReference type="AlphaFoldDB" id="A0A847UHK0"/>
<gene>
    <name evidence="2" type="ORF">GOC74_13885</name>
</gene>
<dbReference type="OrthoDB" id="170398at2157"/>
<dbReference type="Proteomes" id="UP000608662">
    <property type="component" value="Unassembled WGS sequence"/>
</dbReference>
<feature type="transmembrane region" description="Helical" evidence="1">
    <location>
        <begin position="6"/>
        <end position="27"/>
    </location>
</feature>
<dbReference type="RefSeq" id="WP_170094633.1">
    <property type="nucleotide sequence ID" value="NZ_WOYG01000001.1"/>
</dbReference>
<sequence length="99" mass="10098">MNTEIPLVVIVFKTGTLALGALITYLAAKAGYRTGASGLLYLAAGFGVVTLGSLLAGIADQLIADPSVALVVESALTFVGFGIIAYSLYVTRSSGTDRV</sequence>
<feature type="transmembrane region" description="Helical" evidence="1">
    <location>
        <begin position="39"/>
        <end position="58"/>
    </location>
</feature>
<keyword evidence="1" id="KW-1133">Transmembrane helix</keyword>
<reference evidence="2" key="1">
    <citation type="submission" date="2019-12" db="EMBL/GenBank/DDBJ databases">
        <title>Whole-genome sequence of Halomicrobium mukohataei pws1.</title>
        <authorList>
            <person name="Verma D.K."/>
            <person name="Gopal K."/>
            <person name="Prasad E.S."/>
        </authorList>
    </citation>
    <scope>NUCLEOTIDE SEQUENCE</scope>
    <source>
        <strain evidence="2">Pws1</strain>
    </source>
</reference>
<proteinExistence type="predicted"/>
<evidence type="ECO:0000256" key="1">
    <source>
        <dbReference type="SAM" id="Phobius"/>
    </source>
</evidence>
<comment type="caution">
    <text evidence="2">The sequence shown here is derived from an EMBL/GenBank/DDBJ whole genome shotgun (WGS) entry which is preliminary data.</text>
</comment>
<dbReference type="EMBL" id="WOYG01000001">
    <property type="protein sequence ID" value="NLV11014.1"/>
    <property type="molecule type" value="Genomic_DNA"/>
</dbReference>
<keyword evidence="1" id="KW-0472">Membrane</keyword>
<organism evidence="2 3">
    <name type="scientific">Halomicrobium mukohataei</name>
    <dbReference type="NCBI Taxonomy" id="57705"/>
    <lineage>
        <taxon>Archaea</taxon>
        <taxon>Methanobacteriati</taxon>
        <taxon>Methanobacteriota</taxon>
        <taxon>Stenosarchaea group</taxon>
        <taxon>Halobacteria</taxon>
        <taxon>Halobacteriales</taxon>
        <taxon>Haloarculaceae</taxon>
        <taxon>Halomicrobium</taxon>
    </lineage>
</organism>
<keyword evidence="1" id="KW-0812">Transmembrane</keyword>
<evidence type="ECO:0000313" key="3">
    <source>
        <dbReference type="Proteomes" id="UP000608662"/>
    </source>
</evidence>
<protein>
    <submittedName>
        <fullName evidence="2">Uncharacterized protein</fullName>
    </submittedName>
</protein>
<dbReference type="InterPro" id="IPR055943">
    <property type="entry name" value="DUF7521"/>
</dbReference>